<proteinExistence type="predicted"/>
<evidence type="ECO:0000313" key="1">
    <source>
        <dbReference type="EMBL" id="CAE6520199.1"/>
    </source>
</evidence>
<organism evidence="1 2">
    <name type="scientific">Rhizoctonia solani</name>
    <dbReference type="NCBI Taxonomy" id="456999"/>
    <lineage>
        <taxon>Eukaryota</taxon>
        <taxon>Fungi</taxon>
        <taxon>Dikarya</taxon>
        <taxon>Basidiomycota</taxon>
        <taxon>Agaricomycotina</taxon>
        <taxon>Agaricomycetes</taxon>
        <taxon>Cantharellales</taxon>
        <taxon>Ceratobasidiaceae</taxon>
        <taxon>Rhizoctonia</taxon>
    </lineage>
</organism>
<evidence type="ECO:0000313" key="2">
    <source>
        <dbReference type="Proteomes" id="UP000663850"/>
    </source>
</evidence>
<name>A0A8H3HLF8_9AGAM</name>
<dbReference type="EMBL" id="CAJMWZ010006335">
    <property type="protein sequence ID" value="CAE6520199.1"/>
    <property type="molecule type" value="Genomic_DNA"/>
</dbReference>
<dbReference type="Proteomes" id="UP000663850">
    <property type="component" value="Unassembled WGS sequence"/>
</dbReference>
<gene>
    <name evidence="1" type="ORF">RDB_LOCUS116705</name>
</gene>
<sequence length="274" mass="31303">MLTLENWAQLQILLVLESVNELARGRWDYDSLLGLVLYAYSTGNQYLISSTTTFIQYFVSTAVDGNRAGRAISSRLITCLRLYKCAKIRDEAPALFGCLFVFILSLGHTSPAWTSYLTREDRATLYAAQAHLTVICEKLENTRWLTTDQPEEYFKWICDRCKPHLLPVWKGTIGSLSGKLTSKLTLEDITLLARLPQYRQAFRTKLDQIKVPSASETCHYQHSHTVFRPTEADRGPLTRAEHTCLESPRKMTEVDRLIQNVFSNLAGKHDYFSL</sequence>
<reference evidence="1" key="1">
    <citation type="submission" date="2021-01" db="EMBL/GenBank/DDBJ databases">
        <authorList>
            <person name="Kaushik A."/>
        </authorList>
    </citation>
    <scope>NUCLEOTIDE SEQUENCE</scope>
    <source>
        <strain evidence="1">Type strain: AG8-Rh-89/</strain>
    </source>
</reference>
<dbReference type="AlphaFoldDB" id="A0A8H3HLF8"/>
<comment type="caution">
    <text evidence="1">The sequence shown here is derived from an EMBL/GenBank/DDBJ whole genome shotgun (WGS) entry which is preliminary data.</text>
</comment>
<accession>A0A8H3HLF8</accession>
<protein>
    <submittedName>
        <fullName evidence="1">Uncharacterized protein</fullName>
    </submittedName>
</protein>